<feature type="compositionally biased region" description="Polar residues" evidence="7">
    <location>
        <begin position="236"/>
        <end position="247"/>
    </location>
</feature>
<dbReference type="Pfam" id="PF01284">
    <property type="entry name" value="MARVEL"/>
    <property type="match status" value="1"/>
</dbReference>
<dbReference type="AlphaFoldDB" id="A0A8J1U5X4"/>
<feature type="transmembrane region" description="Helical" evidence="6">
    <location>
        <begin position="108"/>
        <end position="126"/>
    </location>
</feature>
<comment type="subcellular location">
    <subcellularLocation>
        <location evidence="1 6">Membrane</location>
        <topology evidence="1 6">Multi-pass membrane protein</topology>
    </subcellularLocation>
</comment>
<dbReference type="GO" id="GO:0030672">
    <property type="term" value="C:synaptic vesicle membrane"/>
    <property type="evidence" value="ECO:0007669"/>
    <property type="project" value="TreeGrafter"/>
</dbReference>
<dbReference type="PIRSF" id="PIRSF011282">
    <property type="entry name" value="Synaptogyrin"/>
    <property type="match status" value="1"/>
</dbReference>
<feature type="transmembrane region" description="Helical" evidence="6">
    <location>
        <begin position="65"/>
        <end position="87"/>
    </location>
</feature>
<dbReference type="PROSITE" id="PS51225">
    <property type="entry name" value="MARVEL"/>
    <property type="match status" value="1"/>
</dbReference>
<feature type="transmembrane region" description="Helical" evidence="6">
    <location>
        <begin position="31"/>
        <end position="53"/>
    </location>
</feature>
<feature type="region of interest" description="Disordered" evidence="7">
    <location>
        <begin position="184"/>
        <end position="247"/>
    </location>
</feature>
<evidence type="ECO:0000256" key="3">
    <source>
        <dbReference type="ARBA" id="ARBA00022692"/>
    </source>
</evidence>
<dbReference type="InterPro" id="IPR008253">
    <property type="entry name" value="Marvel"/>
</dbReference>
<keyword evidence="5 6" id="KW-0472">Membrane</keyword>
<protein>
    <recommendedName>
        <fullName evidence="6">Synaptogyrin</fullName>
    </recommendedName>
</protein>
<proteinExistence type="inferred from homology"/>
<evidence type="ECO:0000256" key="6">
    <source>
        <dbReference type="PIRNR" id="PIRNR011282"/>
    </source>
</evidence>
<evidence type="ECO:0000256" key="1">
    <source>
        <dbReference type="ARBA" id="ARBA00004141"/>
    </source>
</evidence>
<evidence type="ECO:0000313" key="9">
    <source>
        <dbReference type="Proteomes" id="UP000749559"/>
    </source>
</evidence>
<dbReference type="EMBL" id="CAIIXF020000009">
    <property type="protein sequence ID" value="CAH1794807.1"/>
    <property type="molecule type" value="Genomic_DNA"/>
</dbReference>
<evidence type="ECO:0000256" key="2">
    <source>
        <dbReference type="ARBA" id="ARBA00010252"/>
    </source>
</evidence>
<feature type="transmembrane region" description="Helical" evidence="6">
    <location>
        <begin position="153"/>
        <end position="173"/>
    </location>
</feature>
<dbReference type="PANTHER" id="PTHR10838">
    <property type="entry name" value="SYNAPTOGYRIN"/>
    <property type="match status" value="1"/>
</dbReference>
<dbReference type="OrthoDB" id="10041611at2759"/>
<evidence type="ECO:0000256" key="7">
    <source>
        <dbReference type="SAM" id="MobiDB-lite"/>
    </source>
</evidence>
<feature type="compositionally biased region" description="Polar residues" evidence="7">
    <location>
        <begin position="184"/>
        <end position="193"/>
    </location>
</feature>
<keyword evidence="3 6" id="KW-0812">Transmembrane</keyword>
<evidence type="ECO:0000256" key="5">
    <source>
        <dbReference type="ARBA" id="ARBA00023136"/>
    </source>
</evidence>
<accession>A0A8J1U5X4</accession>
<gene>
    <name evidence="8" type="ORF">OFUS_LOCUS19446</name>
</gene>
<sequence length="247" mass="26856">MDGPSAFGAGMTGGAFDPIAFIKKPQVILRLVSWFFAIIIFGCISSQAWLYGICLYGGDANACSYGLGIAVIAFLICMAFIAIDALYEHSPIFSSVQNRKYAVIADMGTSALWTFLYFVSFCYLTNKWTTFDRSIYDRIPKTGGLPGQSGVQAAIAFTFFSIGTFGGLTFLAVQRYRSGAADAFSTSGGQSEYQQDPTQGGFQPTQQPSPYSSYPGEGQAQDPYQQQQPPFQAPADNSQQEYTPPTY</sequence>
<keyword evidence="9" id="KW-1185">Reference proteome</keyword>
<feature type="compositionally biased region" description="Low complexity" evidence="7">
    <location>
        <begin position="194"/>
        <end position="235"/>
    </location>
</feature>
<dbReference type="PANTHER" id="PTHR10838:SF20">
    <property type="entry name" value="SYNAPTOGYRIN"/>
    <property type="match status" value="1"/>
</dbReference>
<evidence type="ECO:0000313" key="8">
    <source>
        <dbReference type="EMBL" id="CAH1794807.1"/>
    </source>
</evidence>
<comment type="caution">
    <text evidence="8">The sequence shown here is derived from an EMBL/GenBank/DDBJ whole genome shotgun (WGS) entry which is preliminary data.</text>
</comment>
<comment type="similarity">
    <text evidence="2 6">Belongs to the synaptogyrin family.</text>
</comment>
<dbReference type="Proteomes" id="UP000749559">
    <property type="component" value="Unassembled WGS sequence"/>
</dbReference>
<keyword evidence="4 6" id="KW-1133">Transmembrane helix</keyword>
<dbReference type="GO" id="GO:0031594">
    <property type="term" value="C:neuromuscular junction"/>
    <property type="evidence" value="ECO:0007669"/>
    <property type="project" value="TreeGrafter"/>
</dbReference>
<dbReference type="InterPro" id="IPR016579">
    <property type="entry name" value="Synaptogyrin"/>
</dbReference>
<evidence type="ECO:0000256" key="4">
    <source>
        <dbReference type="ARBA" id="ARBA00022989"/>
    </source>
</evidence>
<name>A0A8J1U5X4_OWEFU</name>
<organism evidence="8 9">
    <name type="scientific">Owenia fusiformis</name>
    <name type="common">Polychaete worm</name>
    <dbReference type="NCBI Taxonomy" id="6347"/>
    <lineage>
        <taxon>Eukaryota</taxon>
        <taxon>Metazoa</taxon>
        <taxon>Spiralia</taxon>
        <taxon>Lophotrochozoa</taxon>
        <taxon>Annelida</taxon>
        <taxon>Polychaeta</taxon>
        <taxon>Sedentaria</taxon>
        <taxon>Canalipalpata</taxon>
        <taxon>Sabellida</taxon>
        <taxon>Oweniida</taxon>
        <taxon>Oweniidae</taxon>
        <taxon>Owenia</taxon>
    </lineage>
</organism>
<reference evidence="8" key="1">
    <citation type="submission" date="2022-03" db="EMBL/GenBank/DDBJ databases">
        <authorList>
            <person name="Martin C."/>
        </authorList>
    </citation>
    <scope>NUCLEOTIDE SEQUENCE</scope>
</reference>